<keyword evidence="11" id="KW-1185">Reference proteome</keyword>
<dbReference type="Pfam" id="PF00198">
    <property type="entry name" value="2-oxoacid_dh"/>
    <property type="match status" value="1"/>
</dbReference>
<proteinExistence type="inferred from homology"/>
<accession>A0ABQ4FSA1</accession>
<dbReference type="InterPro" id="IPR003016">
    <property type="entry name" value="2-oxoA_DH_lipoyl-BS"/>
</dbReference>
<dbReference type="Gene3D" id="3.30.559.10">
    <property type="entry name" value="Chloramphenicol acetyltransferase-like domain"/>
    <property type="match status" value="1"/>
</dbReference>
<evidence type="ECO:0000313" key="10">
    <source>
        <dbReference type="EMBL" id="GIH37695.1"/>
    </source>
</evidence>
<dbReference type="RefSeq" id="WP_204055407.1">
    <property type="nucleotide sequence ID" value="NZ_BAAAGP010000001.1"/>
</dbReference>
<dbReference type="InterPro" id="IPR001078">
    <property type="entry name" value="2-oxoacid_DH_actylTfrase"/>
</dbReference>
<dbReference type="InterPro" id="IPR000089">
    <property type="entry name" value="Biotin_lipoyl"/>
</dbReference>
<evidence type="ECO:0000256" key="1">
    <source>
        <dbReference type="ARBA" id="ARBA00001938"/>
    </source>
</evidence>
<evidence type="ECO:0000259" key="8">
    <source>
        <dbReference type="Pfam" id="PF00198"/>
    </source>
</evidence>
<dbReference type="InterPro" id="IPR023213">
    <property type="entry name" value="CAT-like_dom_sf"/>
</dbReference>
<keyword evidence="3 6" id="KW-0808">Transferase</keyword>
<comment type="cofactor">
    <cofactor evidence="1 6">
        <name>(R)-lipoate</name>
        <dbReference type="ChEBI" id="CHEBI:83088"/>
    </cofactor>
</comment>
<dbReference type="SUPFAM" id="SSF51230">
    <property type="entry name" value="Single hybrid motif"/>
    <property type="match status" value="1"/>
</dbReference>
<comment type="similarity">
    <text evidence="2 6">Belongs to the 2-oxoacid dehydrogenase family.</text>
</comment>
<feature type="compositionally biased region" description="Low complexity" evidence="7">
    <location>
        <begin position="78"/>
        <end position="91"/>
    </location>
</feature>
<gene>
    <name evidence="10" type="ORF">Mco01_06950</name>
</gene>
<keyword evidence="4 6" id="KW-0450">Lipoyl</keyword>
<dbReference type="PANTHER" id="PTHR43178">
    <property type="entry name" value="DIHYDROLIPOAMIDE ACETYLTRANSFERASE COMPONENT OF PYRUVATE DEHYDROGENASE COMPLEX"/>
    <property type="match status" value="1"/>
</dbReference>
<dbReference type="InterPro" id="IPR050743">
    <property type="entry name" value="2-oxoacid_DH_E2_comp"/>
</dbReference>
<evidence type="ECO:0000256" key="6">
    <source>
        <dbReference type="RuleBase" id="RU003423"/>
    </source>
</evidence>
<comment type="caution">
    <text evidence="10">The sequence shown here is derived from an EMBL/GenBank/DDBJ whole genome shotgun (WGS) entry which is preliminary data.</text>
</comment>
<dbReference type="PANTHER" id="PTHR43178:SF5">
    <property type="entry name" value="LIPOAMIDE ACYLTRANSFERASE COMPONENT OF BRANCHED-CHAIN ALPHA-KETO ACID DEHYDROGENASE COMPLEX, MITOCHONDRIAL"/>
    <property type="match status" value="1"/>
</dbReference>
<evidence type="ECO:0000256" key="2">
    <source>
        <dbReference type="ARBA" id="ARBA00007317"/>
    </source>
</evidence>
<reference evidence="10 11" key="1">
    <citation type="submission" date="2021-01" db="EMBL/GenBank/DDBJ databases">
        <title>Whole genome shotgun sequence of Microbispora corallina NBRC 16416.</title>
        <authorList>
            <person name="Komaki H."/>
            <person name="Tamura T."/>
        </authorList>
    </citation>
    <scope>NUCLEOTIDE SEQUENCE [LARGE SCALE GENOMIC DNA]</scope>
    <source>
        <strain evidence="10 11">NBRC 16416</strain>
    </source>
</reference>
<evidence type="ECO:0000256" key="7">
    <source>
        <dbReference type="SAM" id="MobiDB-lite"/>
    </source>
</evidence>
<feature type="compositionally biased region" description="Low complexity" evidence="7">
    <location>
        <begin position="203"/>
        <end position="213"/>
    </location>
</feature>
<evidence type="ECO:0000259" key="9">
    <source>
        <dbReference type="Pfam" id="PF00364"/>
    </source>
</evidence>
<dbReference type="Proteomes" id="UP000603904">
    <property type="component" value="Unassembled WGS sequence"/>
</dbReference>
<dbReference type="Gene3D" id="2.40.50.100">
    <property type="match status" value="1"/>
</dbReference>
<keyword evidence="5 6" id="KW-0012">Acyltransferase</keyword>
<sequence length="461" mass="47477">MTDIRVPKLNNNDTSYVLVEWVAEDGGAVASGDPVAVLETSKATEELVAEEDGYLWRVLPLNADCAPGDLIARLTADATPPADAPSTDAATGSGSPVDAATGATPPAHAATGSRSPVDAATAVTRPGHAVTGAGAPETTGAAPVDAREPVITAPARALIEELGVDPAELRALGVPVVRRTDVERLAAARLAPAGEGGRAGQVGEAARAGQAGDAGRGDDDGRPGGAGWRPSSGGASGTSYELSRVQRAVARAVRASHETIPAAYTVMRIDVGDALALAARLTREVRRPVGLPELVTCAVARLHAAFPLLYATLADERTALLPDAPHIGVTMDAGAGLFVPVIHDAGRRSLKEVAARLMEYRLAAATGDFREDDLAGANIVVTLHHDGDVTLAIPLIFPGHACALAVASPQEVLQLRSGEVVSRTYANIGLAYDHRLVNGRDAALYLRALKDLLEDPESTFA</sequence>
<dbReference type="CDD" id="cd06849">
    <property type="entry name" value="lipoyl_domain"/>
    <property type="match status" value="1"/>
</dbReference>
<feature type="domain" description="2-oxoacid dehydrogenase acyltransferase catalytic" evidence="8">
    <location>
        <begin position="238"/>
        <end position="460"/>
    </location>
</feature>
<feature type="domain" description="Lipoyl-binding" evidence="9">
    <location>
        <begin position="3"/>
        <end position="72"/>
    </location>
</feature>
<feature type="compositionally biased region" description="Low complexity" evidence="7">
    <location>
        <begin position="129"/>
        <end position="144"/>
    </location>
</feature>
<dbReference type="EMBL" id="BOOC01000002">
    <property type="protein sequence ID" value="GIH37695.1"/>
    <property type="molecule type" value="Genomic_DNA"/>
</dbReference>
<feature type="region of interest" description="Disordered" evidence="7">
    <location>
        <begin position="78"/>
        <end position="147"/>
    </location>
</feature>
<name>A0ABQ4FSA1_9ACTN</name>
<feature type="compositionally biased region" description="Low complexity" evidence="7">
    <location>
        <begin position="99"/>
        <end position="112"/>
    </location>
</feature>
<dbReference type="PROSITE" id="PS00189">
    <property type="entry name" value="LIPOYL"/>
    <property type="match status" value="1"/>
</dbReference>
<feature type="region of interest" description="Disordered" evidence="7">
    <location>
        <begin position="192"/>
        <end position="240"/>
    </location>
</feature>
<dbReference type="InterPro" id="IPR011053">
    <property type="entry name" value="Single_hybrid_motif"/>
</dbReference>
<evidence type="ECO:0000256" key="4">
    <source>
        <dbReference type="ARBA" id="ARBA00022823"/>
    </source>
</evidence>
<protein>
    <recommendedName>
        <fullName evidence="6">Dihydrolipoamide acetyltransferase component of pyruvate dehydrogenase complex</fullName>
        <ecNumber evidence="6">2.3.1.-</ecNumber>
    </recommendedName>
</protein>
<evidence type="ECO:0000256" key="3">
    <source>
        <dbReference type="ARBA" id="ARBA00022679"/>
    </source>
</evidence>
<dbReference type="Pfam" id="PF00364">
    <property type="entry name" value="Biotin_lipoyl"/>
    <property type="match status" value="1"/>
</dbReference>
<dbReference type="SUPFAM" id="SSF52777">
    <property type="entry name" value="CoA-dependent acyltransferases"/>
    <property type="match status" value="1"/>
</dbReference>
<keyword evidence="10" id="KW-0670">Pyruvate</keyword>
<evidence type="ECO:0000256" key="5">
    <source>
        <dbReference type="ARBA" id="ARBA00023315"/>
    </source>
</evidence>
<evidence type="ECO:0000313" key="11">
    <source>
        <dbReference type="Proteomes" id="UP000603904"/>
    </source>
</evidence>
<organism evidence="10 11">
    <name type="scientific">Microbispora corallina</name>
    <dbReference type="NCBI Taxonomy" id="83302"/>
    <lineage>
        <taxon>Bacteria</taxon>
        <taxon>Bacillati</taxon>
        <taxon>Actinomycetota</taxon>
        <taxon>Actinomycetes</taxon>
        <taxon>Streptosporangiales</taxon>
        <taxon>Streptosporangiaceae</taxon>
        <taxon>Microbispora</taxon>
    </lineage>
</organism>
<dbReference type="EC" id="2.3.1.-" evidence="6"/>